<proteinExistence type="predicted"/>
<keyword evidence="2" id="KW-1185">Reference proteome</keyword>
<dbReference type="EMBL" id="HG793128">
    <property type="protein sequence ID" value="CDK27999.1"/>
    <property type="molecule type" value="Genomic_DNA"/>
</dbReference>
<dbReference type="STRING" id="1382522.W6MN18"/>
<dbReference type="InterPro" id="IPR035959">
    <property type="entry name" value="RutC-like_sf"/>
</dbReference>
<dbReference type="HOGENOM" id="CLU_100715_1_0_1"/>
<dbReference type="GO" id="GO:0019239">
    <property type="term" value="F:deaminase activity"/>
    <property type="evidence" value="ECO:0007669"/>
    <property type="project" value="TreeGrafter"/>
</dbReference>
<protein>
    <submittedName>
        <fullName evidence="1">Uncharacterized protein</fullName>
    </submittedName>
</protein>
<accession>W6MN18</accession>
<dbReference type="AlphaFoldDB" id="W6MN18"/>
<dbReference type="GeneID" id="34521379"/>
<evidence type="ECO:0000313" key="2">
    <source>
        <dbReference type="Proteomes" id="UP000019384"/>
    </source>
</evidence>
<name>W6MN18_9ASCO</name>
<dbReference type="PANTHER" id="PTHR11803">
    <property type="entry name" value="2-IMINOBUTANOATE/2-IMINOPROPANOATE DEAMINASE RIDA"/>
    <property type="match status" value="1"/>
</dbReference>
<dbReference type="GO" id="GO:0005829">
    <property type="term" value="C:cytosol"/>
    <property type="evidence" value="ECO:0007669"/>
    <property type="project" value="TreeGrafter"/>
</dbReference>
<dbReference type="OrthoDB" id="309640at2759"/>
<dbReference type="PANTHER" id="PTHR11803:SF39">
    <property type="entry name" value="2-IMINOBUTANOATE_2-IMINOPROPANOATE DEAMINASE"/>
    <property type="match status" value="1"/>
</dbReference>
<dbReference type="InterPro" id="IPR006175">
    <property type="entry name" value="YjgF/YER057c/UK114"/>
</dbReference>
<dbReference type="GO" id="GO:0005739">
    <property type="term" value="C:mitochondrion"/>
    <property type="evidence" value="ECO:0007669"/>
    <property type="project" value="TreeGrafter"/>
</dbReference>
<dbReference type="Proteomes" id="UP000019384">
    <property type="component" value="Unassembled WGS sequence"/>
</dbReference>
<reference evidence="1" key="1">
    <citation type="submission" date="2013-12" db="EMBL/GenBank/DDBJ databases">
        <authorList>
            <person name="Genoscope - CEA"/>
        </authorList>
    </citation>
    <scope>NUCLEOTIDE SEQUENCE</scope>
    <source>
        <strain evidence="1">CBS 1993</strain>
    </source>
</reference>
<dbReference type="Pfam" id="PF01042">
    <property type="entry name" value="Ribonuc_L-PSP"/>
    <property type="match status" value="1"/>
</dbReference>
<organism evidence="1 2">
    <name type="scientific">Kuraishia capsulata CBS 1993</name>
    <dbReference type="NCBI Taxonomy" id="1382522"/>
    <lineage>
        <taxon>Eukaryota</taxon>
        <taxon>Fungi</taxon>
        <taxon>Dikarya</taxon>
        <taxon>Ascomycota</taxon>
        <taxon>Saccharomycotina</taxon>
        <taxon>Pichiomycetes</taxon>
        <taxon>Pichiales</taxon>
        <taxon>Pichiaceae</taxon>
        <taxon>Kuraishia</taxon>
    </lineage>
</organism>
<sequence length="141" mass="15284">MSNFSKFGLKPSNPPGILTTSAAEYQISQAIFIPAGKGIVETSGQVGFDEEGKLPSDLKTEIFNAFKNVDTVLKNAGVADGFKSVYHAVIYQTVYDEEAHGYVADAARIYYGEQKPTCTGMKVLELSEGARIEIEVRAVVK</sequence>
<dbReference type="SUPFAM" id="SSF55298">
    <property type="entry name" value="YjgF-like"/>
    <property type="match status" value="1"/>
</dbReference>
<dbReference type="Gene3D" id="3.30.1330.40">
    <property type="entry name" value="RutC-like"/>
    <property type="match status" value="1"/>
</dbReference>
<reference evidence="1" key="2">
    <citation type="submission" date="2014-02" db="EMBL/GenBank/DDBJ databases">
        <title>Complete DNA sequence of /Kuraishia capsulata/ illustrates novel genomic features among budding yeasts (/Saccharomycotina/).</title>
        <authorList>
            <person name="Morales L."/>
            <person name="Noel B."/>
            <person name="Porcel B."/>
            <person name="Marcet-Houben M."/>
            <person name="Hullo M-F."/>
            <person name="Sacerdot C."/>
            <person name="Tekaia F."/>
            <person name="Leh-Louis V."/>
            <person name="Despons L."/>
            <person name="Khanna V."/>
            <person name="Aury J-M."/>
            <person name="Barbe V."/>
            <person name="Couloux A."/>
            <person name="Labadie K."/>
            <person name="Pelletier E."/>
            <person name="Souciet J-L."/>
            <person name="Boekhout T."/>
            <person name="Gabaldon T."/>
            <person name="Wincker P."/>
            <person name="Dujon B."/>
        </authorList>
    </citation>
    <scope>NUCLEOTIDE SEQUENCE</scope>
    <source>
        <strain evidence="1">CBS 1993</strain>
    </source>
</reference>
<gene>
    <name evidence="1" type="ORF">KUCA_T00003979001</name>
</gene>
<dbReference type="RefSeq" id="XP_022459991.1">
    <property type="nucleotide sequence ID" value="XM_022602448.1"/>
</dbReference>
<evidence type="ECO:0000313" key="1">
    <source>
        <dbReference type="EMBL" id="CDK27999.1"/>
    </source>
</evidence>